<dbReference type="GO" id="GO:0005829">
    <property type="term" value="C:cytosol"/>
    <property type="evidence" value="ECO:0007669"/>
    <property type="project" value="TreeGrafter"/>
</dbReference>
<dbReference type="InterPro" id="IPR024930">
    <property type="entry name" value="Skp_dom_sf"/>
</dbReference>
<dbReference type="SUPFAM" id="SSF111384">
    <property type="entry name" value="OmpH-like"/>
    <property type="match status" value="1"/>
</dbReference>
<dbReference type="SMART" id="SM00935">
    <property type="entry name" value="OmpH"/>
    <property type="match status" value="1"/>
</dbReference>
<evidence type="ECO:0000313" key="5">
    <source>
        <dbReference type="Proteomes" id="UP000712080"/>
    </source>
</evidence>
<keyword evidence="2" id="KW-0732">Signal</keyword>
<gene>
    <name evidence="4" type="ORF">G6047_10290</name>
</gene>
<protein>
    <submittedName>
        <fullName evidence="4">OmpH family outer membrane protein</fullName>
    </submittedName>
</protein>
<evidence type="ECO:0000313" key="4">
    <source>
        <dbReference type="EMBL" id="NMH28421.1"/>
    </source>
</evidence>
<comment type="caution">
    <text evidence="4">The sequence shown here is derived from an EMBL/GenBank/DDBJ whole genome shotgun (WGS) entry which is preliminary data.</text>
</comment>
<feature type="region of interest" description="Disordered" evidence="3">
    <location>
        <begin position="174"/>
        <end position="196"/>
    </location>
</feature>
<sequence>MKKIVTVLAFALTLIACDKPTEQKEFKTAYVDTAKMMEDYTEAKDVEAKYKAKSEEMGKELEADAARFKADAAAFEQKARALGEIWAQQNSAPLARRQQELQYKQQALTRQIQDESSTEMDTLVKKLKKFIKDYGKEKGYDYIFATGDVVSILSAKDQYDITKDVVKALNDKYASEGKKEAAAPAAAPATKPEETK</sequence>
<dbReference type="Pfam" id="PF03938">
    <property type="entry name" value="OmpH"/>
    <property type="match status" value="1"/>
</dbReference>
<dbReference type="PROSITE" id="PS51257">
    <property type="entry name" value="PROKAR_LIPOPROTEIN"/>
    <property type="match status" value="1"/>
</dbReference>
<evidence type="ECO:0000256" key="3">
    <source>
        <dbReference type="SAM" id="MobiDB-lite"/>
    </source>
</evidence>
<dbReference type="InterPro" id="IPR005632">
    <property type="entry name" value="Chaperone_Skp"/>
</dbReference>
<dbReference type="PANTHER" id="PTHR35089">
    <property type="entry name" value="CHAPERONE PROTEIN SKP"/>
    <property type="match status" value="1"/>
</dbReference>
<dbReference type="RefSeq" id="WP_169527519.1">
    <property type="nucleotide sequence ID" value="NZ_JAAMPU010000105.1"/>
</dbReference>
<reference evidence="4" key="1">
    <citation type="submission" date="2020-02" db="EMBL/GenBank/DDBJ databases">
        <title>Flavobacterium sp. genome.</title>
        <authorList>
            <person name="Jung H.S."/>
            <person name="Baek J.H."/>
            <person name="Jeon C.O."/>
        </authorList>
    </citation>
    <scope>NUCLEOTIDE SEQUENCE</scope>
    <source>
        <strain evidence="4">SE-s28</strain>
    </source>
</reference>
<dbReference type="PANTHER" id="PTHR35089:SF1">
    <property type="entry name" value="CHAPERONE PROTEIN SKP"/>
    <property type="match status" value="1"/>
</dbReference>
<dbReference type="EMBL" id="JAAMPU010000105">
    <property type="protein sequence ID" value="NMH28421.1"/>
    <property type="molecule type" value="Genomic_DNA"/>
</dbReference>
<dbReference type="AlphaFoldDB" id="A0A972JGP8"/>
<accession>A0A972JGP8</accession>
<evidence type="ECO:0000256" key="2">
    <source>
        <dbReference type="ARBA" id="ARBA00022729"/>
    </source>
</evidence>
<dbReference type="Gene3D" id="3.30.910.20">
    <property type="entry name" value="Skp domain"/>
    <property type="match status" value="1"/>
</dbReference>
<organism evidence="4 5">
    <name type="scientific">Flavobacterium silvaticum</name>
    <dbReference type="NCBI Taxonomy" id="1852020"/>
    <lineage>
        <taxon>Bacteria</taxon>
        <taxon>Pseudomonadati</taxon>
        <taxon>Bacteroidota</taxon>
        <taxon>Flavobacteriia</taxon>
        <taxon>Flavobacteriales</taxon>
        <taxon>Flavobacteriaceae</taxon>
        <taxon>Flavobacterium</taxon>
    </lineage>
</organism>
<name>A0A972JGP8_9FLAO</name>
<dbReference type="GO" id="GO:0051082">
    <property type="term" value="F:unfolded protein binding"/>
    <property type="evidence" value="ECO:0007669"/>
    <property type="project" value="InterPro"/>
</dbReference>
<dbReference type="GO" id="GO:0050821">
    <property type="term" value="P:protein stabilization"/>
    <property type="evidence" value="ECO:0007669"/>
    <property type="project" value="TreeGrafter"/>
</dbReference>
<keyword evidence="5" id="KW-1185">Reference proteome</keyword>
<comment type="similarity">
    <text evidence="1">Belongs to the Skp family.</text>
</comment>
<proteinExistence type="inferred from homology"/>
<dbReference type="Proteomes" id="UP000712080">
    <property type="component" value="Unassembled WGS sequence"/>
</dbReference>
<evidence type="ECO:0000256" key="1">
    <source>
        <dbReference type="ARBA" id="ARBA00009091"/>
    </source>
</evidence>